<name>A0ABV8V6S0_9GAMM</name>
<dbReference type="Proteomes" id="UP001595840">
    <property type="component" value="Unassembled WGS sequence"/>
</dbReference>
<dbReference type="EMBL" id="JBHSCX010000020">
    <property type="protein sequence ID" value="MFC4363605.1"/>
    <property type="molecule type" value="Genomic_DNA"/>
</dbReference>
<organism evidence="3 4">
    <name type="scientific">Simiduia curdlanivorans</name>
    <dbReference type="NCBI Taxonomy" id="1492769"/>
    <lineage>
        <taxon>Bacteria</taxon>
        <taxon>Pseudomonadati</taxon>
        <taxon>Pseudomonadota</taxon>
        <taxon>Gammaproteobacteria</taxon>
        <taxon>Cellvibrionales</taxon>
        <taxon>Cellvibrionaceae</taxon>
        <taxon>Simiduia</taxon>
    </lineage>
</organism>
<sequence length="113" mass="12815">MNTGAEAEQLAEQFLIAQGLRPIGKNFRCKGGELDLIMQHQRCTVFVEVRLRSNRLFASPLESVTLAKQKKLKLAAQHFLQEHPKLAQMACRFDVIAYNGLSETPEWIQAAFE</sequence>
<evidence type="ECO:0000256" key="2">
    <source>
        <dbReference type="HAMAP-Rule" id="MF_00048"/>
    </source>
</evidence>
<dbReference type="Gene3D" id="3.40.1350.10">
    <property type="match status" value="1"/>
</dbReference>
<dbReference type="RefSeq" id="WP_290261559.1">
    <property type="nucleotide sequence ID" value="NZ_JAUFQG010000004.1"/>
</dbReference>
<dbReference type="PANTHER" id="PTHR34039:SF1">
    <property type="entry name" value="UPF0102 PROTEIN YRAN"/>
    <property type="match status" value="1"/>
</dbReference>
<dbReference type="NCBIfam" id="NF009150">
    <property type="entry name" value="PRK12497.1-3"/>
    <property type="match status" value="1"/>
</dbReference>
<dbReference type="CDD" id="cd20736">
    <property type="entry name" value="PoNe_Nuclease"/>
    <property type="match status" value="1"/>
</dbReference>
<proteinExistence type="inferred from homology"/>
<dbReference type="HAMAP" id="MF_00048">
    <property type="entry name" value="UPF0102"/>
    <property type="match status" value="1"/>
</dbReference>
<reference evidence="4" key="1">
    <citation type="journal article" date="2019" name="Int. J. Syst. Evol. Microbiol.">
        <title>The Global Catalogue of Microorganisms (GCM) 10K type strain sequencing project: providing services to taxonomists for standard genome sequencing and annotation.</title>
        <authorList>
            <consortium name="The Broad Institute Genomics Platform"/>
            <consortium name="The Broad Institute Genome Sequencing Center for Infectious Disease"/>
            <person name="Wu L."/>
            <person name="Ma J."/>
        </authorList>
    </citation>
    <scope>NUCLEOTIDE SEQUENCE [LARGE SCALE GENOMIC DNA]</scope>
    <source>
        <strain evidence="4">CECT 8570</strain>
    </source>
</reference>
<accession>A0ABV8V6S0</accession>
<dbReference type="Pfam" id="PF02021">
    <property type="entry name" value="UPF0102"/>
    <property type="match status" value="1"/>
</dbReference>
<keyword evidence="4" id="KW-1185">Reference proteome</keyword>
<dbReference type="InterPro" id="IPR003509">
    <property type="entry name" value="UPF0102_YraN-like"/>
</dbReference>
<dbReference type="InterPro" id="IPR011335">
    <property type="entry name" value="Restrct_endonuc-II-like"/>
</dbReference>
<evidence type="ECO:0000313" key="3">
    <source>
        <dbReference type="EMBL" id="MFC4363605.1"/>
    </source>
</evidence>
<dbReference type="SUPFAM" id="SSF52980">
    <property type="entry name" value="Restriction endonuclease-like"/>
    <property type="match status" value="1"/>
</dbReference>
<protein>
    <recommendedName>
        <fullName evidence="2">UPF0102 protein ACFOX3_14915</fullName>
    </recommendedName>
</protein>
<dbReference type="PANTHER" id="PTHR34039">
    <property type="entry name" value="UPF0102 PROTEIN YRAN"/>
    <property type="match status" value="1"/>
</dbReference>
<dbReference type="NCBIfam" id="TIGR00252">
    <property type="entry name" value="YraN family protein"/>
    <property type="match status" value="1"/>
</dbReference>
<evidence type="ECO:0000313" key="4">
    <source>
        <dbReference type="Proteomes" id="UP001595840"/>
    </source>
</evidence>
<gene>
    <name evidence="3" type="ORF">ACFOX3_14915</name>
</gene>
<dbReference type="InterPro" id="IPR011856">
    <property type="entry name" value="tRNA_endonuc-like_dom_sf"/>
</dbReference>
<comment type="caution">
    <text evidence="3">The sequence shown here is derived from an EMBL/GenBank/DDBJ whole genome shotgun (WGS) entry which is preliminary data.</text>
</comment>
<comment type="similarity">
    <text evidence="1 2">Belongs to the UPF0102 family.</text>
</comment>
<evidence type="ECO:0000256" key="1">
    <source>
        <dbReference type="ARBA" id="ARBA00006738"/>
    </source>
</evidence>